<feature type="repeat" description="TPR" evidence="4">
    <location>
        <begin position="243"/>
        <end position="276"/>
    </location>
</feature>
<dbReference type="eggNOG" id="KOG1124">
    <property type="taxonomic scope" value="Eukaryota"/>
</dbReference>
<dbReference type="PANTHER" id="PTHR10271:SF4">
    <property type="entry name" value="INTERFERON-INDUCED PROTEIN WITH TETRATRICOPEPTIDE REPEATS 2"/>
    <property type="match status" value="1"/>
</dbReference>
<evidence type="ECO:0000313" key="6">
    <source>
        <dbReference type="RefSeq" id="XP_016050353.2"/>
    </source>
</evidence>
<dbReference type="FunCoup" id="A0A1S3WVF0">
    <property type="interactions" value="59"/>
</dbReference>
<dbReference type="GO" id="GO:0051607">
    <property type="term" value="P:defense response to virus"/>
    <property type="evidence" value="ECO:0007669"/>
    <property type="project" value="UniProtKB-KW"/>
</dbReference>
<dbReference type="SUPFAM" id="SSF81901">
    <property type="entry name" value="HCP-like"/>
    <property type="match status" value="1"/>
</dbReference>
<evidence type="ECO:0000256" key="1">
    <source>
        <dbReference type="ARBA" id="ARBA00022737"/>
    </source>
</evidence>
<name>A0A1S3WVF0_ERIEU</name>
<dbReference type="InterPro" id="IPR019734">
    <property type="entry name" value="TPR_rpt"/>
</dbReference>
<evidence type="ECO:0000256" key="3">
    <source>
        <dbReference type="ARBA" id="ARBA00038336"/>
    </source>
</evidence>
<keyword evidence="1" id="KW-0677">Repeat</keyword>
<dbReference type="OrthoDB" id="9662443at2759"/>
<gene>
    <name evidence="6" type="primary">IFIT2</name>
</gene>
<dbReference type="GO" id="GO:0045087">
    <property type="term" value="P:innate immune response"/>
    <property type="evidence" value="ECO:0007669"/>
    <property type="project" value="UniProtKB-KW"/>
</dbReference>
<evidence type="ECO:0000313" key="5">
    <source>
        <dbReference type="Proteomes" id="UP001652624"/>
    </source>
</evidence>
<dbReference type="Pfam" id="PF13424">
    <property type="entry name" value="TPR_12"/>
    <property type="match status" value="1"/>
</dbReference>
<reference evidence="5" key="1">
    <citation type="submission" date="2025-05" db="UniProtKB">
        <authorList>
            <consortium name="RefSeq"/>
        </authorList>
    </citation>
    <scope>NUCLEOTIDE SEQUENCE [LARGE SCALE GENOMIC DNA]</scope>
</reference>
<evidence type="ECO:0000256" key="2">
    <source>
        <dbReference type="ARBA" id="ARBA00022803"/>
    </source>
</evidence>
<keyword evidence="5" id="KW-1185">Reference proteome</keyword>
<dbReference type="Proteomes" id="UP001652624">
    <property type="component" value="Chromosome 1"/>
</dbReference>
<dbReference type="Gene3D" id="1.25.40.10">
    <property type="entry name" value="Tetratricopeptide repeat domain"/>
    <property type="match status" value="3"/>
</dbReference>
<accession>A0A1S3WVF0</accession>
<dbReference type="RefSeq" id="XP_016050353.2">
    <property type="nucleotide sequence ID" value="XM_016194867.2"/>
</dbReference>
<dbReference type="GO" id="GO:0005829">
    <property type="term" value="C:cytosol"/>
    <property type="evidence" value="ECO:0007669"/>
    <property type="project" value="TreeGrafter"/>
</dbReference>
<sequence length="455" mass="52136">MSEITKNSLERALQQLKCHFTWNLMEGEKSLDDFEDRVRNQTELQNSEFKATACNLLAYIKHCRGQDAEALQCLQQAEELIQRQHAGQAEVRNLATWGNYAWVYYHLGRPQDAQKYVDKVKRVCEKLSSPYRIMCPEMSNEEGWARLKCGGSQNGRAQVCFEKALEQQPNSPESVCGLAIATFRLHDGPPPETPTGLLRQAIRLNPDNQYLKVLLALKLQKTKAEEEGERLVEEALEKVPCTTAVLRSAARFYRSKGDLDKATDLLGRALEGTPNNAHLHFHIGSCYRAKVLQMQRENELCGQREDLERLVRKAVHHLKIADESNGTFSLACSYLAGLYAQVGQYEDAEHYFQKELGKELTPSAKQVLHLRYGNFQLYQMKCEDEAIHHYVEGVKIDQESKEKEKMKTKLHRIATARLSKDKDDSKALHLLRFLEEQNEETPQMETLRGVWTLEA</sequence>
<reference evidence="6" key="2">
    <citation type="submission" date="2025-08" db="UniProtKB">
        <authorList>
            <consortium name="RefSeq"/>
        </authorList>
    </citation>
    <scope>IDENTIFICATION</scope>
</reference>
<protein>
    <submittedName>
        <fullName evidence="6">Interferon-induced protein with tetratricopeptide repeats 2</fullName>
    </submittedName>
</protein>
<dbReference type="GeneID" id="103127384"/>
<evidence type="ECO:0000256" key="4">
    <source>
        <dbReference type="PROSITE-ProRule" id="PRU00339"/>
    </source>
</evidence>
<keyword evidence="2 4" id="KW-0802">TPR repeat</keyword>
<dbReference type="SMART" id="SM00028">
    <property type="entry name" value="TPR"/>
    <property type="match status" value="4"/>
</dbReference>
<dbReference type="PROSITE" id="PS50005">
    <property type="entry name" value="TPR"/>
    <property type="match status" value="1"/>
</dbReference>
<dbReference type="AlphaFoldDB" id="A0A1S3WVF0"/>
<organism evidence="5 6">
    <name type="scientific">Erinaceus europaeus</name>
    <name type="common">Western European hedgehog</name>
    <dbReference type="NCBI Taxonomy" id="9365"/>
    <lineage>
        <taxon>Eukaryota</taxon>
        <taxon>Metazoa</taxon>
        <taxon>Chordata</taxon>
        <taxon>Craniata</taxon>
        <taxon>Vertebrata</taxon>
        <taxon>Euteleostomi</taxon>
        <taxon>Mammalia</taxon>
        <taxon>Eutheria</taxon>
        <taxon>Laurasiatheria</taxon>
        <taxon>Eulipotyphla</taxon>
        <taxon>Erinaceidae</taxon>
        <taxon>Erinaceinae</taxon>
        <taxon>Erinaceus</taxon>
    </lineage>
</organism>
<comment type="similarity">
    <text evidence="3">Belongs to the IFIT family.</text>
</comment>
<dbReference type="InterPro" id="IPR011990">
    <property type="entry name" value="TPR-like_helical_dom_sf"/>
</dbReference>
<dbReference type="PANTHER" id="PTHR10271">
    <property type="entry name" value="INTERFERON-INDUCED PROTEIN WITH TETRATRICOPEPTIDE REPEATS"/>
    <property type="match status" value="1"/>
</dbReference>
<dbReference type="SUPFAM" id="SSF48452">
    <property type="entry name" value="TPR-like"/>
    <property type="match status" value="2"/>
</dbReference>
<proteinExistence type="inferred from homology"/>
<dbReference type="InParanoid" id="A0A1S3WVF0"/>